<evidence type="ECO:0000313" key="3">
    <source>
        <dbReference type="Proteomes" id="UP000075455"/>
    </source>
</evidence>
<feature type="region of interest" description="Disordered" evidence="1">
    <location>
        <begin position="1"/>
        <end position="34"/>
    </location>
</feature>
<accession>A0A150LWX2</accession>
<comment type="caution">
    <text evidence="2">The sequence shown here is derived from an EMBL/GenBank/DDBJ whole genome shotgun (WGS) entry which is preliminary data.</text>
</comment>
<gene>
    <name evidence="2" type="ORF">B4119_0530</name>
</gene>
<organism evidence="2 3">
    <name type="scientific">Saccharococcus caldoxylosilyticus</name>
    <dbReference type="NCBI Taxonomy" id="81408"/>
    <lineage>
        <taxon>Bacteria</taxon>
        <taxon>Bacillati</taxon>
        <taxon>Bacillota</taxon>
        <taxon>Bacilli</taxon>
        <taxon>Bacillales</taxon>
        <taxon>Anoxybacillaceae</taxon>
        <taxon>Saccharococcus</taxon>
    </lineage>
</organism>
<dbReference type="AlphaFoldDB" id="A0A150LWX2"/>
<dbReference type="Proteomes" id="UP000075455">
    <property type="component" value="Unassembled WGS sequence"/>
</dbReference>
<reference evidence="2 3" key="1">
    <citation type="submission" date="2016-01" db="EMBL/GenBank/DDBJ databases">
        <title>Draft Genome Sequences of Seven Thermophilic Sporeformers Isolated from Foods.</title>
        <authorList>
            <person name="Berendsen E.M."/>
            <person name="Wells-Bennik M.H."/>
            <person name="Krawcyk A.O."/>
            <person name="De Jong A."/>
            <person name="Holsappel S."/>
            <person name="Eijlander R.T."/>
            <person name="Kuipers O.P."/>
        </authorList>
    </citation>
    <scope>NUCLEOTIDE SEQUENCE [LARGE SCALE GENOMIC DNA]</scope>
    <source>
        <strain evidence="2 3">B4119</strain>
    </source>
</reference>
<protein>
    <submittedName>
        <fullName evidence="2">Uncharacterized protein</fullName>
    </submittedName>
</protein>
<feature type="compositionally biased region" description="Basic and acidic residues" evidence="1">
    <location>
        <begin position="1"/>
        <end position="14"/>
    </location>
</feature>
<evidence type="ECO:0000313" key="2">
    <source>
        <dbReference type="EMBL" id="KYD16824.1"/>
    </source>
</evidence>
<sequence length="51" mass="5689">MSDKNIKAHFDKSWQKQGSMGQSPRSPALPFPFGPGPRGDVMVGWWPETLC</sequence>
<dbReference type="PATRIC" id="fig|81408.3.peg.2799"/>
<proteinExistence type="predicted"/>
<dbReference type="EMBL" id="LQYS01000028">
    <property type="protein sequence ID" value="KYD16824.1"/>
    <property type="molecule type" value="Genomic_DNA"/>
</dbReference>
<feature type="compositionally biased region" description="Polar residues" evidence="1">
    <location>
        <begin position="15"/>
        <end position="25"/>
    </location>
</feature>
<evidence type="ECO:0000256" key="1">
    <source>
        <dbReference type="SAM" id="MobiDB-lite"/>
    </source>
</evidence>
<name>A0A150LWX2_9BACL</name>